<comment type="caution">
    <text evidence="5">The sequence shown here is derived from an EMBL/GenBank/DDBJ whole genome shotgun (WGS) entry which is preliminary data.</text>
</comment>
<dbReference type="InterPro" id="IPR013216">
    <property type="entry name" value="Methyltransf_11"/>
</dbReference>
<organism evidence="5 6">
    <name type="scientific">Dimorphilus gyrociliatus</name>
    <dbReference type="NCBI Taxonomy" id="2664684"/>
    <lineage>
        <taxon>Eukaryota</taxon>
        <taxon>Metazoa</taxon>
        <taxon>Spiralia</taxon>
        <taxon>Lophotrochozoa</taxon>
        <taxon>Annelida</taxon>
        <taxon>Polychaeta</taxon>
        <taxon>Polychaeta incertae sedis</taxon>
        <taxon>Dinophilidae</taxon>
        <taxon>Dimorphilus</taxon>
    </lineage>
</organism>
<dbReference type="SUPFAM" id="SSF53335">
    <property type="entry name" value="S-adenosyl-L-methionine-dependent methyltransferases"/>
    <property type="match status" value="1"/>
</dbReference>
<dbReference type="CDD" id="cd02440">
    <property type="entry name" value="AdoMet_MTases"/>
    <property type="match status" value="1"/>
</dbReference>
<dbReference type="GO" id="GO:0032259">
    <property type="term" value="P:methylation"/>
    <property type="evidence" value="ECO:0007669"/>
    <property type="project" value="UniProtKB-KW"/>
</dbReference>
<evidence type="ECO:0000313" key="6">
    <source>
        <dbReference type="Proteomes" id="UP000549394"/>
    </source>
</evidence>
<protein>
    <submittedName>
        <fullName evidence="5">DgyrCDS3932</fullName>
    </submittedName>
</protein>
<evidence type="ECO:0000256" key="3">
    <source>
        <dbReference type="ARBA" id="ARBA00022679"/>
    </source>
</evidence>
<name>A0A7I8VFE2_9ANNE</name>
<evidence type="ECO:0000259" key="4">
    <source>
        <dbReference type="Pfam" id="PF08241"/>
    </source>
</evidence>
<evidence type="ECO:0000256" key="2">
    <source>
        <dbReference type="ARBA" id="ARBA00022603"/>
    </source>
</evidence>
<comment type="similarity">
    <text evidence="1">Belongs to the methyltransferase superfamily.</text>
</comment>
<dbReference type="EMBL" id="CAJFCJ010000005">
    <property type="protein sequence ID" value="CAD5114898.1"/>
    <property type="molecule type" value="Genomic_DNA"/>
</dbReference>
<keyword evidence="2" id="KW-0489">Methyltransferase</keyword>
<dbReference type="Proteomes" id="UP000549394">
    <property type="component" value="Unassembled WGS sequence"/>
</dbReference>
<dbReference type="OrthoDB" id="506498at2759"/>
<keyword evidence="3" id="KW-0808">Transferase</keyword>
<dbReference type="Pfam" id="PF08241">
    <property type="entry name" value="Methyltransf_11"/>
    <property type="match status" value="1"/>
</dbReference>
<proteinExistence type="inferred from homology"/>
<dbReference type="PANTHER" id="PTHR44942">
    <property type="entry name" value="METHYLTRANSF_11 DOMAIN-CONTAINING PROTEIN"/>
    <property type="match status" value="1"/>
</dbReference>
<dbReference type="AlphaFoldDB" id="A0A7I8VFE2"/>
<dbReference type="GO" id="GO:0008757">
    <property type="term" value="F:S-adenosylmethionine-dependent methyltransferase activity"/>
    <property type="evidence" value="ECO:0007669"/>
    <property type="project" value="InterPro"/>
</dbReference>
<gene>
    <name evidence="5" type="ORF">DGYR_LOCUS3701</name>
</gene>
<feature type="domain" description="Methyltransferase type 11" evidence="4">
    <location>
        <begin position="16"/>
        <end position="108"/>
    </location>
</feature>
<dbReference type="Gene3D" id="3.40.50.150">
    <property type="entry name" value="Vaccinia Virus protein VP39"/>
    <property type="match status" value="1"/>
</dbReference>
<reference evidence="5 6" key="1">
    <citation type="submission" date="2020-08" db="EMBL/GenBank/DDBJ databases">
        <authorList>
            <person name="Hejnol A."/>
        </authorList>
    </citation>
    <scope>NUCLEOTIDE SEQUENCE [LARGE SCALE GENOMIC DNA]</scope>
</reference>
<dbReference type="InterPro" id="IPR029063">
    <property type="entry name" value="SAM-dependent_MTases_sf"/>
</dbReference>
<dbReference type="PANTHER" id="PTHR44942:SF4">
    <property type="entry name" value="METHYLTRANSFERASE TYPE 11 DOMAIN-CONTAINING PROTEIN"/>
    <property type="match status" value="1"/>
</dbReference>
<keyword evidence="6" id="KW-1185">Reference proteome</keyword>
<evidence type="ECO:0000313" key="5">
    <source>
        <dbReference type="EMBL" id="CAD5114898.1"/>
    </source>
</evidence>
<dbReference type="InterPro" id="IPR051052">
    <property type="entry name" value="Diverse_substrate_MTase"/>
</dbReference>
<evidence type="ECO:0000256" key="1">
    <source>
        <dbReference type="ARBA" id="ARBA00008361"/>
    </source>
</evidence>
<sequence>MNTNIGNFQCENIAVNIGCGSGQSICHMSQYFQKIIAIDESVDNIKRAKCINKNENVEFAIGSFDQIPAEDNSVSLVYCGTAVHCFQPIEKFYIEAKRVLVPGGYIIIPTSSPSVLEESLTENIINRSLVILKIILSYITKEWNFCKISQQDKKNISVLNSINHLRKAFSMEKCSDFLKRPDRTEHSENEDHEYKWPIAIGRKLLRAQR</sequence>
<accession>A0A7I8VFE2</accession>